<organism evidence="2 3">
    <name type="scientific">Bordetella genomosp. 10</name>
    <dbReference type="NCBI Taxonomy" id="1416804"/>
    <lineage>
        <taxon>Bacteria</taxon>
        <taxon>Pseudomonadati</taxon>
        <taxon>Pseudomonadota</taxon>
        <taxon>Betaproteobacteria</taxon>
        <taxon>Burkholderiales</taxon>
        <taxon>Alcaligenaceae</taxon>
        <taxon>Bordetella</taxon>
    </lineage>
</organism>
<dbReference type="AlphaFoldDB" id="A0A261RXQ0"/>
<protein>
    <recommendedName>
        <fullName evidence="4">Carboxypeptidase regulatory-like domain-containing protein</fullName>
    </recommendedName>
</protein>
<dbReference type="EMBL" id="NEVM01000005">
    <property type="protein sequence ID" value="OZI29849.1"/>
    <property type="molecule type" value="Genomic_DNA"/>
</dbReference>
<gene>
    <name evidence="2" type="ORF">CAL29_17240</name>
</gene>
<proteinExistence type="predicted"/>
<accession>A0A261RXQ0</accession>
<dbReference type="Proteomes" id="UP000216020">
    <property type="component" value="Unassembled WGS sequence"/>
</dbReference>
<sequence length="159" mass="16757">MKQEPTRYLTRSQAHPYRPLMLAALAGALVWAAGMASAHAALPATQTQGSVEYVTGGIGLDESQSLKAAEKSYPLSLLFARKLDGKNDYTADVKVVITDAKGGTVLDATSGGPYMLVKLPPGEYKVSATLDGAEQTRKVSVKGNGSAHAGFEWNSKSTK</sequence>
<dbReference type="Gene3D" id="2.60.40.1120">
    <property type="entry name" value="Carboxypeptidase-like, regulatory domain"/>
    <property type="match status" value="1"/>
</dbReference>
<name>A0A261RXQ0_9BORD</name>
<evidence type="ECO:0000313" key="3">
    <source>
        <dbReference type="Proteomes" id="UP000216020"/>
    </source>
</evidence>
<comment type="caution">
    <text evidence="2">The sequence shown here is derived from an EMBL/GenBank/DDBJ whole genome shotgun (WGS) entry which is preliminary data.</text>
</comment>
<evidence type="ECO:0000256" key="1">
    <source>
        <dbReference type="SAM" id="SignalP"/>
    </source>
</evidence>
<evidence type="ECO:0000313" key="2">
    <source>
        <dbReference type="EMBL" id="OZI29849.1"/>
    </source>
</evidence>
<feature type="signal peptide" evidence="1">
    <location>
        <begin position="1"/>
        <end position="40"/>
    </location>
</feature>
<keyword evidence="1" id="KW-0732">Signal</keyword>
<evidence type="ECO:0008006" key="4">
    <source>
        <dbReference type="Google" id="ProtNLM"/>
    </source>
</evidence>
<reference evidence="3" key="1">
    <citation type="submission" date="2017-05" db="EMBL/GenBank/DDBJ databases">
        <title>Complete and WGS of Bordetella genogroups.</title>
        <authorList>
            <person name="Spilker T."/>
            <person name="Lipuma J."/>
        </authorList>
    </citation>
    <scope>NUCLEOTIDE SEQUENCE [LARGE SCALE GENOMIC DNA]</scope>
    <source>
        <strain evidence="3">AU16122</strain>
    </source>
</reference>
<dbReference type="OrthoDB" id="8926484at2"/>
<keyword evidence="3" id="KW-1185">Reference proteome</keyword>
<dbReference type="RefSeq" id="WP_094854291.1">
    <property type="nucleotide sequence ID" value="NZ_NEVM01000005.1"/>
</dbReference>
<feature type="chain" id="PRO_5013215366" description="Carboxypeptidase regulatory-like domain-containing protein" evidence="1">
    <location>
        <begin position="41"/>
        <end position="159"/>
    </location>
</feature>